<feature type="compositionally biased region" description="Polar residues" evidence="1">
    <location>
        <begin position="1"/>
        <end position="15"/>
    </location>
</feature>
<gene>
    <name evidence="3" type="ORF">g.44324</name>
</gene>
<sequence length="240" mass="27360">VPSDASHVSSGSGNDYNPALDSNNYSDSDNENPTSITSNVTLPRHRPTPPPTNDNSDSDNEPRPTPPQSPAGNMPNPPNGNWLRTYPTEPPIDIESDFVPRHTGPKNLPPRNSQPLQYFFLFFTDTIWNLLVKETNDYANAKLREKRNSGTLTQHSRIKKWVDISKAEMKRYIALVMNMGLNFKNNYKNYWSTSKSQRVPFFATVMSLNRFQSIQTNFHVSPLKANRKGEPGHDPWYKIR</sequence>
<evidence type="ECO:0000256" key="1">
    <source>
        <dbReference type="SAM" id="MobiDB-lite"/>
    </source>
</evidence>
<dbReference type="AlphaFoldDB" id="A0A1B6FD39"/>
<dbReference type="Pfam" id="PF13843">
    <property type="entry name" value="DDE_Tnp_1_7"/>
    <property type="match status" value="1"/>
</dbReference>
<feature type="domain" description="PiggyBac transposable element-derived protein" evidence="2">
    <location>
        <begin position="115"/>
        <end position="240"/>
    </location>
</feature>
<evidence type="ECO:0000259" key="2">
    <source>
        <dbReference type="Pfam" id="PF13843"/>
    </source>
</evidence>
<proteinExistence type="predicted"/>
<feature type="non-terminal residue" evidence="3">
    <location>
        <position position="1"/>
    </location>
</feature>
<dbReference type="PANTHER" id="PTHR46599:SF3">
    <property type="entry name" value="PIGGYBAC TRANSPOSABLE ELEMENT-DERIVED PROTEIN 4"/>
    <property type="match status" value="1"/>
</dbReference>
<reference evidence="3" key="1">
    <citation type="submission" date="2015-11" db="EMBL/GenBank/DDBJ databases">
        <title>De novo transcriptome assembly of four potential Pierce s Disease insect vectors from Arizona vineyards.</title>
        <authorList>
            <person name="Tassone E.E."/>
        </authorList>
    </citation>
    <scope>NUCLEOTIDE SEQUENCE</scope>
</reference>
<dbReference type="PANTHER" id="PTHR46599">
    <property type="entry name" value="PIGGYBAC TRANSPOSABLE ELEMENT-DERIVED PROTEIN 4"/>
    <property type="match status" value="1"/>
</dbReference>
<feature type="non-terminal residue" evidence="3">
    <location>
        <position position="240"/>
    </location>
</feature>
<name>A0A1B6FD39_9HEMI</name>
<feature type="compositionally biased region" description="Polar residues" evidence="1">
    <location>
        <begin position="31"/>
        <end position="41"/>
    </location>
</feature>
<dbReference type="EMBL" id="GECZ01021896">
    <property type="protein sequence ID" value="JAS47873.1"/>
    <property type="molecule type" value="Transcribed_RNA"/>
</dbReference>
<dbReference type="InterPro" id="IPR029526">
    <property type="entry name" value="PGBD"/>
</dbReference>
<organism evidence="3">
    <name type="scientific">Cuerna arida</name>
    <dbReference type="NCBI Taxonomy" id="1464854"/>
    <lineage>
        <taxon>Eukaryota</taxon>
        <taxon>Metazoa</taxon>
        <taxon>Ecdysozoa</taxon>
        <taxon>Arthropoda</taxon>
        <taxon>Hexapoda</taxon>
        <taxon>Insecta</taxon>
        <taxon>Pterygota</taxon>
        <taxon>Neoptera</taxon>
        <taxon>Paraneoptera</taxon>
        <taxon>Hemiptera</taxon>
        <taxon>Auchenorrhyncha</taxon>
        <taxon>Membracoidea</taxon>
        <taxon>Cicadellidae</taxon>
        <taxon>Cicadellinae</taxon>
        <taxon>Proconiini</taxon>
        <taxon>Cuerna</taxon>
    </lineage>
</organism>
<evidence type="ECO:0000313" key="3">
    <source>
        <dbReference type="EMBL" id="JAS47873.1"/>
    </source>
</evidence>
<feature type="region of interest" description="Disordered" evidence="1">
    <location>
        <begin position="1"/>
        <end position="110"/>
    </location>
</feature>
<protein>
    <recommendedName>
        <fullName evidence="2">PiggyBac transposable element-derived protein domain-containing protein</fullName>
    </recommendedName>
</protein>
<accession>A0A1B6FD39</accession>